<feature type="chain" id="PRO_5040883418" evidence="2">
    <location>
        <begin position="22"/>
        <end position="628"/>
    </location>
</feature>
<comment type="caution">
    <text evidence="3">The sequence shown here is derived from an EMBL/GenBank/DDBJ whole genome shotgun (WGS) entry which is preliminary data.</text>
</comment>
<protein>
    <submittedName>
        <fullName evidence="3">Uncharacterized protein</fullName>
    </submittedName>
</protein>
<dbReference type="OrthoDB" id="361705at2759"/>
<dbReference type="AlphaFoldDB" id="A0A9W5WTF5"/>
<feature type="compositionally biased region" description="Basic and acidic residues" evidence="1">
    <location>
        <begin position="580"/>
        <end position="617"/>
    </location>
</feature>
<keyword evidence="4" id="KW-1185">Reference proteome</keyword>
<organism evidence="3 4">
    <name type="scientific">Babesia ovis</name>
    <dbReference type="NCBI Taxonomy" id="5869"/>
    <lineage>
        <taxon>Eukaryota</taxon>
        <taxon>Sar</taxon>
        <taxon>Alveolata</taxon>
        <taxon>Apicomplexa</taxon>
        <taxon>Aconoidasida</taxon>
        <taxon>Piroplasmida</taxon>
        <taxon>Babesiidae</taxon>
        <taxon>Babesia</taxon>
    </lineage>
</organism>
<accession>A0A9W5WTF5</accession>
<evidence type="ECO:0000256" key="2">
    <source>
        <dbReference type="SAM" id="SignalP"/>
    </source>
</evidence>
<evidence type="ECO:0000256" key="1">
    <source>
        <dbReference type="SAM" id="MobiDB-lite"/>
    </source>
</evidence>
<keyword evidence="2" id="KW-0732">Signal</keyword>
<feature type="compositionally biased region" description="Polar residues" evidence="1">
    <location>
        <begin position="618"/>
        <end position="628"/>
    </location>
</feature>
<feature type="region of interest" description="Disordered" evidence="1">
    <location>
        <begin position="573"/>
        <end position="628"/>
    </location>
</feature>
<dbReference type="Proteomes" id="UP001057455">
    <property type="component" value="Unassembled WGS sequence"/>
</dbReference>
<evidence type="ECO:0000313" key="3">
    <source>
        <dbReference type="EMBL" id="GFE52815.1"/>
    </source>
</evidence>
<reference evidence="3" key="1">
    <citation type="submission" date="2019-12" db="EMBL/GenBank/DDBJ databases">
        <title>Genome sequence of Babesia ovis.</title>
        <authorList>
            <person name="Yamagishi J."/>
            <person name="Sevinc F."/>
            <person name="Xuan X."/>
        </authorList>
    </citation>
    <scope>NUCLEOTIDE SEQUENCE</scope>
    <source>
        <strain evidence="3">Selcuk</strain>
    </source>
</reference>
<feature type="signal peptide" evidence="2">
    <location>
        <begin position="1"/>
        <end position="21"/>
    </location>
</feature>
<gene>
    <name evidence="3" type="ORF">BaOVIS_002190</name>
</gene>
<sequence>MRLIWSLSILLLAPLMPFGSSDEIADVANTVASQLEDSQMEELDEELYEGFVHGIALNFDYVSMSKHGDSDSESKNESIDENEHKNNLQRAELEADYLTRHRPLESAEVSEMESDIYSLFNIVMHYMGTRGQHWNIVEPKSEGLEDANEHHMIFISDANDSEGRRIPRNMILSVGNIAKTIPHKGKKTPILLTCLETFIVSKLAYTLMGKLLTSPAPVDAKLKYIDRWINLAQHHFVLYLPYITITAQRCVDMLEENGELKSDFNNDHYRVLLNNCRAMAKKRNDEADLQTFVMLDSELHGSLIERCIQQRHVIPSLLEEKETHLKTIHNVLDKEMSWETFTNAVNMVFSDVERDILKADGYLLQPSTWGCGLSKKDAETAEKKLIAAFSKSHMQLNLKVRSTLIELNRLIAAAAPDKGESLAKVLISFVENEQKAASEEAQHNKELSQCIDDAKQTLIKEAEKYGNHVTKADYKDGIAMEMKQYRNEGWMPCMSARILSTINDICSDKPEYCKVLLEVLREAVGTLDPDSTSALIMENFHNVICVSLLKNNTITSEDLRSYLAKEVRHELKEVNALSGEPKKESKSHGDDHESKESHDSHDNHHESKDGHHGEALHSETTAQEIKGH</sequence>
<dbReference type="EMBL" id="BLIY01000003">
    <property type="protein sequence ID" value="GFE52815.1"/>
    <property type="molecule type" value="Genomic_DNA"/>
</dbReference>
<evidence type="ECO:0000313" key="4">
    <source>
        <dbReference type="Proteomes" id="UP001057455"/>
    </source>
</evidence>
<feature type="region of interest" description="Disordered" evidence="1">
    <location>
        <begin position="66"/>
        <end position="88"/>
    </location>
</feature>
<name>A0A9W5WTF5_BABOV</name>
<proteinExistence type="predicted"/>